<comment type="caution">
    <text evidence="4">The sequence shown here is derived from an EMBL/GenBank/DDBJ whole genome shotgun (WGS) entry which is preliminary data.</text>
</comment>
<keyword evidence="2" id="KW-0274">FAD</keyword>
<dbReference type="PROSITE" id="PS51387">
    <property type="entry name" value="FAD_PCMH"/>
    <property type="match status" value="1"/>
</dbReference>
<keyword evidence="1" id="KW-0285">Flavoprotein</keyword>
<dbReference type="AlphaFoldDB" id="A0A2H6BWA4"/>
<dbReference type="InterPro" id="IPR016167">
    <property type="entry name" value="FAD-bd_PCMH_sub1"/>
</dbReference>
<dbReference type="InterPro" id="IPR016166">
    <property type="entry name" value="FAD-bd_PCMH"/>
</dbReference>
<dbReference type="Gene3D" id="3.30.43.10">
    <property type="entry name" value="Uridine Diphospho-n-acetylenolpyruvylglucosamine Reductase, domain 2"/>
    <property type="match status" value="1"/>
</dbReference>
<sequence>MDSLIVSENIISDNLTNALQEWENLLGSEYVSTDNKKRLEAETATYETHAKIPAIIRPGNRQEVQESLKIANRYQTPVYPISTGKNWGYGSRVPSRTGSVLMDLSRLNQILDYNETLAYVTIEAGVTQRQLYDFLQKNGNKLLMSVTGSTPDSSIIGNILERGEAKGPLGDRFNHVCGMEVVLPTGECVHTGFNRFENSQIGAVNRWGVGPYFDGIFTQSNLGIVTKMTFWLTPYPEYFQAFFYSIDQENKLELLIDKLRQLKMAGVIKTTFHINNNYRMLSIQQQYPWQKCQEKTPLPPDLLEQLSHQWGGGVWIGEGALYSASPEQGKVERNLIEKALKGIVNKLMFFDENKFKMASKMSPIFKVFTGVEIKDKVDLIYHKNPQRGMITEKVLKMAYWRKKTPPTDRLNLDLDACGMIWCVPAVPFLGNHLRNALNIISSIAQKYGYEPNIGINCVTERNININAAIFYDRLLEGEDQKALNCHDEMLAELINQGYYPYRLSTHSMNSLPVAQDDYSCLIQKIKDSLDPNHILSPGRYEFL</sequence>
<dbReference type="PANTHER" id="PTHR11748:SF114">
    <property type="entry name" value="ARYL-ALCOHOL OXIDASE VANILLYL-ALCOHOL OXIDASE (AFU_ORTHOLOGUE AFUA_3G09500)-RELATED"/>
    <property type="match status" value="1"/>
</dbReference>
<dbReference type="InterPro" id="IPR016170">
    <property type="entry name" value="Cytok_DH_C_sf"/>
</dbReference>
<dbReference type="InterPro" id="IPR016164">
    <property type="entry name" value="FAD-linked_Oxase-like_C"/>
</dbReference>
<evidence type="ECO:0000256" key="3">
    <source>
        <dbReference type="ARBA" id="ARBA00023002"/>
    </source>
</evidence>
<dbReference type="EMBL" id="BEYQ01000012">
    <property type="protein sequence ID" value="GBD54449.1"/>
    <property type="molecule type" value="Genomic_DNA"/>
</dbReference>
<dbReference type="InterPro" id="IPR006094">
    <property type="entry name" value="Oxid_FAD_bind_N"/>
</dbReference>
<organism evidence="4 5">
    <name type="scientific">Microcystis aeruginosa NIES-298</name>
    <dbReference type="NCBI Taxonomy" id="449468"/>
    <lineage>
        <taxon>Bacteria</taxon>
        <taxon>Bacillati</taxon>
        <taxon>Cyanobacteriota</taxon>
        <taxon>Cyanophyceae</taxon>
        <taxon>Oscillatoriophycideae</taxon>
        <taxon>Chroococcales</taxon>
        <taxon>Microcystaceae</taxon>
        <taxon>Microcystis</taxon>
    </lineage>
</organism>
<gene>
    <name evidence="4" type="ORF">BGM30_35420</name>
</gene>
<keyword evidence="3 4" id="KW-0560">Oxidoreductase</keyword>
<dbReference type="InterPro" id="IPR016169">
    <property type="entry name" value="FAD-bd_PCMH_sub2"/>
</dbReference>
<dbReference type="Pfam" id="PF01565">
    <property type="entry name" value="FAD_binding_4"/>
    <property type="match status" value="1"/>
</dbReference>
<name>A0A2H6BWA4_MICAE</name>
<reference evidence="5" key="1">
    <citation type="submission" date="2017-12" db="EMBL/GenBank/DDBJ databases">
        <title>Improved Draft Genome Sequence of Microcystis aeruginosa NIES-298, a Microcystin-Producing Cyanobacterium from Lake Kasumigaura, Japan.</title>
        <authorList>
            <person name="Yamaguchi H."/>
            <person name="Suzuki S."/>
            <person name="Kawachi M."/>
        </authorList>
    </citation>
    <scope>NUCLEOTIDE SEQUENCE [LARGE SCALE GENOMIC DNA]</scope>
    <source>
        <strain evidence="5">NIES-298</strain>
    </source>
</reference>
<evidence type="ECO:0000256" key="1">
    <source>
        <dbReference type="ARBA" id="ARBA00022630"/>
    </source>
</evidence>
<dbReference type="SUPFAM" id="SSF55103">
    <property type="entry name" value="FAD-linked oxidases, C-terminal domain"/>
    <property type="match status" value="1"/>
</dbReference>
<dbReference type="SUPFAM" id="SSF56176">
    <property type="entry name" value="FAD-binding/transporter-associated domain-like"/>
    <property type="match status" value="1"/>
</dbReference>
<dbReference type="GO" id="GO:0071949">
    <property type="term" value="F:FAD binding"/>
    <property type="evidence" value="ECO:0007669"/>
    <property type="project" value="InterPro"/>
</dbReference>
<dbReference type="GO" id="GO:0008720">
    <property type="term" value="F:D-lactate dehydrogenase (NAD+) activity"/>
    <property type="evidence" value="ECO:0007669"/>
    <property type="project" value="TreeGrafter"/>
</dbReference>
<dbReference type="GO" id="GO:1903457">
    <property type="term" value="P:lactate catabolic process"/>
    <property type="evidence" value="ECO:0007669"/>
    <property type="project" value="TreeGrafter"/>
</dbReference>
<protein>
    <submittedName>
        <fullName evidence="4">4-cresol dehydrogenase</fullName>
        <ecNumber evidence="4">1.17.99.1</ecNumber>
    </submittedName>
</protein>
<evidence type="ECO:0000313" key="5">
    <source>
        <dbReference type="Proteomes" id="UP000236321"/>
    </source>
</evidence>
<proteinExistence type="predicted"/>
<evidence type="ECO:0000313" key="4">
    <source>
        <dbReference type="EMBL" id="GBD54449.1"/>
    </source>
</evidence>
<evidence type="ECO:0000256" key="2">
    <source>
        <dbReference type="ARBA" id="ARBA00022827"/>
    </source>
</evidence>
<dbReference type="GO" id="GO:0004458">
    <property type="term" value="F:D-lactate dehydrogenase (cytochrome) activity"/>
    <property type="evidence" value="ECO:0007669"/>
    <property type="project" value="TreeGrafter"/>
</dbReference>
<accession>A0A2H6BWA4</accession>
<dbReference type="RefSeq" id="WP_103112974.1">
    <property type="nucleotide sequence ID" value="NZ_BEIU01000003.1"/>
</dbReference>
<dbReference type="Proteomes" id="UP000236321">
    <property type="component" value="Unassembled WGS sequence"/>
</dbReference>
<dbReference type="Gene3D" id="3.40.462.10">
    <property type="entry name" value="FAD-linked oxidases, C-terminal domain"/>
    <property type="match status" value="1"/>
</dbReference>
<dbReference type="Gene3D" id="3.30.465.10">
    <property type="match status" value="1"/>
</dbReference>
<dbReference type="InterPro" id="IPR036318">
    <property type="entry name" value="FAD-bd_PCMH-like_sf"/>
</dbReference>
<dbReference type="PANTHER" id="PTHR11748">
    <property type="entry name" value="D-LACTATE DEHYDROGENASE"/>
    <property type="match status" value="1"/>
</dbReference>
<dbReference type="EC" id="1.17.99.1" evidence="4"/>